<dbReference type="STRING" id="39482.ERS852491_02488"/>
<dbReference type="RefSeq" id="WP_055153376.1">
    <property type="nucleotide sequence ID" value="NZ_CYZU01000022.1"/>
</dbReference>
<proteinExistence type="predicted"/>
<dbReference type="EMBL" id="CYZU01000022">
    <property type="protein sequence ID" value="CUO53317.1"/>
    <property type="molecule type" value="Genomic_DNA"/>
</dbReference>
<evidence type="ECO:0000256" key="1">
    <source>
        <dbReference type="SAM" id="MobiDB-lite"/>
    </source>
</evidence>
<keyword evidence="2" id="KW-0472">Membrane</keyword>
<evidence type="ECO:0000313" key="4">
    <source>
        <dbReference type="Proteomes" id="UP000095544"/>
    </source>
</evidence>
<sequence>MKCTKCGNELRKLENKEGYYICDRCNLYFKTRSKSENTAPHNTSTENRYSFVKDPQPAASQSGSMGHTPNAAHTGGPAKIRCPMCGGTDVDISFVQTGASTVTRNPGAPTKVGRKAMKASTFGLWGLTGKRTGYSSTAFYNQKMALCKDCGHSWAFFTEREKNRNKSLVTGILITAVCLIFFLTFWSCGSTTDEKDTPAPSYQTENKAPVEESDQAENKILVDESERGIEDFEYEISDGQLKLLDYNGSNESLTIAADYKIQDVNYKTDLTDFQLGGGVKTLIISEGISELYEAMFNMSDVEKVYLPSSLTVITDNTLSYLHGDELTEIYYGGSEEQWNSIFKHYVSPGVTESWKAEDYEAAGTAIADRINKMVGLEYDPSKFNFHYNSSPDELNQ</sequence>
<accession>A0A174FV15</accession>
<feature type="transmembrane region" description="Helical" evidence="2">
    <location>
        <begin position="168"/>
        <end position="186"/>
    </location>
</feature>
<feature type="region of interest" description="Disordered" evidence="1">
    <location>
        <begin position="35"/>
        <end position="73"/>
    </location>
</feature>
<name>A0A174FV15_9FIRM</name>
<protein>
    <submittedName>
        <fullName evidence="3">Uncharacterized protein</fullName>
    </submittedName>
</protein>
<organism evidence="3 4">
    <name type="scientific">Faecalicatena contorta</name>
    <dbReference type="NCBI Taxonomy" id="39482"/>
    <lineage>
        <taxon>Bacteria</taxon>
        <taxon>Bacillati</taxon>
        <taxon>Bacillota</taxon>
        <taxon>Clostridia</taxon>
        <taxon>Lachnospirales</taxon>
        <taxon>Lachnospiraceae</taxon>
        <taxon>Faecalicatena</taxon>
    </lineage>
</organism>
<reference evidence="3 4" key="1">
    <citation type="submission" date="2015-09" db="EMBL/GenBank/DDBJ databases">
        <authorList>
            <consortium name="Pathogen Informatics"/>
        </authorList>
    </citation>
    <scope>NUCLEOTIDE SEQUENCE [LARGE SCALE GENOMIC DNA]</scope>
    <source>
        <strain evidence="3 4">2789STDY5834876</strain>
    </source>
</reference>
<keyword evidence="2" id="KW-1133">Transmembrane helix</keyword>
<feature type="compositionally biased region" description="Polar residues" evidence="1">
    <location>
        <begin position="58"/>
        <end position="67"/>
    </location>
</feature>
<keyword evidence="2" id="KW-0812">Transmembrane</keyword>
<gene>
    <name evidence="3" type="ORF">ERS852491_02488</name>
</gene>
<dbReference type="AlphaFoldDB" id="A0A174FV15"/>
<feature type="region of interest" description="Disordered" evidence="1">
    <location>
        <begin position="192"/>
        <end position="215"/>
    </location>
</feature>
<dbReference type="OrthoDB" id="3239970at2"/>
<evidence type="ECO:0000313" key="3">
    <source>
        <dbReference type="EMBL" id="CUO53317.1"/>
    </source>
</evidence>
<dbReference type="Proteomes" id="UP000095544">
    <property type="component" value="Unassembled WGS sequence"/>
</dbReference>
<evidence type="ECO:0000256" key="2">
    <source>
        <dbReference type="SAM" id="Phobius"/>
    </source>
</evidence>
<feature type="compositionally biased region" description="Polar residues" evidence="1">
    <location>
        <begin position="36"/>
        <end position="48"/>
    </location>
</feature>